<evidence type="ECO:0000313" key="10">
    <source>
        <dbReference type="Proteomes" id="UP001597361"/>
    </source>
</evidence>
<dbReference type="Proteomes" id="UP001597361">
    <property type="component" value="Unassembled WGS sequence"/>
</dbReference>
<gene>
    <name evidence="9" type="ORF">ACFSKL_10265</name>
</gene>
<dbReference type="GO" id="GO:0003886">
    <property type="term" value="F:DNA (cytosine-5-)-methyltransferase activity"/>
    <property type="evidence" value="ECO:0007669"/>
    <property type="project" value="UniProtKB-EC"/>
</dbReference>
<evidence type="ECO:0000256" key="3">
    <source>
        <dbReference type="ARBA" id="ARBA00022691"/>
    </source>
</evidence>
<name>A0ABW4VKD1_9BACT</name>
<evidence type="ECO:0000256" key="1">
    <source>
        <dbReference type="ARBA" id="ARBA00022603"/>
    </source>
</evidence>
<dbReference type="SUPFAM" id="SSF53335">
    <property type="entry name" value="S-adenosyl-L-methionine-dependent methyltransferases"/>
    <property type="match status" value="1"/>
</dbReference>
<dbReference type="PROSITE" id="PS00095">
    <property type="entry name" value="C5_MTASE_2"/>
    <property type="match status" value="1"/>
</dbReference>
<dbReference type="Pfam" id="PF00145">
    <property type="entry name" value="DNA_methylase"/>
    <property type="match status" value="1"/>
</dbReference>
<dbReference type="PRINTS" id="PR00105">
    <property type="entry name" value="C5METTRFRASE"/>
</dbReference>
<keyword evidence="4" id="KW-0680">Restriction system</keyword>
<evidence type="ECO:0000256" key="4">
    <source>
        <dbReference type="ARBA" id="ARBA00022747"/>
    </source>
</evidence>
<evidence type="ECO:0000256" key="6">
    <source>
        <dbReference type="PROSITE-ProRule" id="PRU01016"/>
    </source>
</evidence>
<dbReference type="InterPro" id="IPR001525">
    <property type="entry name" value="C5_MeTfrase"/>
</dbReference>
<dbReference type="PANTHER" id="PTHR10629">
    <property type="entry name" value="CYTOSINE-SPECIFIC METHYLTRANSFERASE"/>
    <property type="match status" value="1"/>
</dbReference>
<evidence type="ECO:0000256" key="8">
    <source>
        <dbReference type="RuleBase" id="RU000417"/>
    </source>
</evidence>
<proteinExistence type="inferred from homology"/>
<dbReference type="PROSITE" id="PS51679">
    <property type="entry name" value="SAM_MT_C5"/>
    <property type="match status" value="1"/>
</dbReference>
<dbReference type="RefSeq" id="WP_376885955.1">
    <property type="nucleotide sequence ID" value="NZ_JBHUHR010000027.1"/>
</dbReference>
<reference evidence="10" key="1">
    <citation type="journal article" date="2019" name="Int. J. Syst. Evol. Microbiol.">
        <title>The Global Catalogue of Microorganisms (GCM) 10K type strain sequencing project: providing services to taxonomists for standard genome sequencing and annotation.</title>
        <authorList>
            <consortium name="The Broad Institute Genomics Platform"/>
            <consortium name="The Broad Institute Genome Sequencing Center for Infectious Disease"/>
            <person name="Wu L."/>
            <person name="Ma J."/>
        </authorList>
    </citation>
    <scope>NUCLEOTIDE SEQUENCE [LARGE SCALE GENOMIC DNA]</scope>
    <source>
        <strain evidence="10">CGMCC 1.15180</strain>
    </source>
</reference>
<dbReference type="PROSITE" id="PS00094">
    <property type="entry name" value="C5_MTASE_1"/>
    <property type="match status" value="1"/>
</dbReference>
<comment type="similarity">
    <text evidence="6 7">Belongs to the class I-like SAM-binding methyltransferase superfamily. C5-methyltransferase family.</text>
</comment>
<comment type="caution">
    <text evidence="9">The sequence shown here is derived from an EMBL/GenBank/DDBJ whole genome shotgun (WGS) entry which is preliminary data.</text>
</comment>
<organism evidence="9 10">
    <name type="scientific">Belliella marina</name>
    <dbReference type="NCBI Taxonomy" id="1644146"/>
    <lineage>
        <taxon>Bacteria</taxon>
        <taxon>Pseudomonadati</taxon>
        <taxon>Bacteroidota</taxon>
        <taxon>Cytophagia</taxon>
        <taxon>Cytophagales</taxon>
        <taxon>Cyclobacteriaceae</taxon>
        <taxon>Belliella</taxon>
    </lineage>
</organism>
<accession>A0ABW4VKD1</accession>
<dbReference type="Gene3D" id="3.40.50.150">
    <property type="entry name" value="Vaccinia Virus protein VP39"/>
    <property type="match status" value="1"/>
</dbReference>
<keyword evidence="3 6" id="KW-0949">S-adenosyl-L-methionine</keyword>
<dbReference type="NCBIfam" id="TIGR00675">
    <property type="entry name" value="dcm"/>
    <property type="match status" value="1"/>
</dbReference>
<keyword evidence="1 6" id="KW-0489">Methyltransferase</keyword>
<keyword evidence="10" id="KW-1185">Reference proteome</keyword>
<dbReference type="GO" id="GO:0032259">
    <property type="term" value="P:methylation"/>
    <property type="evidence" value="ECO:0007669"/>
    <property type="project" value="UniProtKB-KW"/>
</dbReference>
<dbReference type="EMBL" id="JBHUHR010000027">
    <property type="protein sequence ID" value="MFD2035177.1"/>
    <property type="molecule type" value="Genomic_DNA"/>
</dbReference>
<comment type="catalytic activity">
    <reaction evidence="5 8">
        <text>a 2'-deoxycytidine in DNA + S-adenosyl-L-methionine = a 5-methyl-2'-deoxycytidine in DNA + S-adenosyl-L-homocysteine + H(+)</text>
        <dbReference type="Rhea" id="RHEA:13681"/>
        <dbReference type="Rhea" id="RHEA-COMP:11369"/>
        <dbReference type="Rhea" id="RHEA-COMP:11370"/>
        <dbReference type="ChEBI" id="CHEBI:15378"/>
        <dbReference type="ChEBI" id="CHEBI:57856"/>
        <dbReference type="ChEBI" id="CHEBI:59789"/>
        <dbReference type="ChEBI" id="CHEBI:85452"/>
        <dbReference type="ChEBI" id="CHEBI:85454"/>
        <dbReference type="EC" id="2.1.1.37"/>
    </reaction>
</comment>
<sequence>MLEFYYKYNKNKFREKSKKLFEEISKILQYESICVEETEGTEIPCEYETELTETLFKNFNNVYYTLRKNNAKDHPLLKKYLPELKVHPKSDLLFADFFSGAGGLSQGLINAGFTPSFVNDNYLEALETYYFNHFLSLDRFYYGDIAELVNNVADFLHLFEGVKLIAGGPPCQGFSTANRQNFTINSENQEKRFIEDKRNVLYKQFVQLLGLIKPDFFIMENVRGMKKVEEQIKEDIKNATNSEYFFNPLILDAKHFGVPQSRIRYFLIGGKNVFDIEQIKTRLTYRQNEDKGYKLRDVLFGLPHIQTNPIKLNVDYESEINGYNVRSISLEQNEFLTEINGGRKVDYLWNHRSRYNNENDLEIFKRLPEGANSLHDSIQDILVYKNRKHIFKDKYYRLKRDEVSKTITSHMRFDCHMYIHPEEARGLSPREAARIQTFPDDYIFRGNLNSWYQQIGNAVPVKLAEVIGKEIKNYIQ</sequence>
<dbReference type="InterPro" id="IPR018117">
    <property type="entry name" value="C5_DNA_meth_AS"/>
</dbReference>
<keyword evidence="2 6" id="KW-0808">Transferase</keyword>
<dbReference type="PANTHER" id="PTHR10629:SF52">
    <property type="entry name" value="DNA (CYTOSINE-5)-METHYLTRANSFERASE 1"/>
    <property type="match status" value="1"/>
</dbReference>
<dbReference type="InterPro" id="IPR031303">
    <property type="entry name" value="C5_meth_CS"/>
</dbReference>
<dbReference type="EC" id="2.1.1.37" evidence="8"/>
<feature type="active site" evidence="6">
    <location>
        <position position="171"/>
    </location>
</feature>
<evidence type="ECO:0000256" key="7">
    <source>
        <dbReference type="RuleBase" id="RU000416"/>
    </source>
</evidence>
<dbReference type="InterPro" id="IPR050390">
    <property type="entry name" value="C5-Methyltransferase"/>
</dbReference>
<evidence type="ECO:0000256" key="2">
    <source>
        <dbReference type="ARBA" id="ARBA00022679"/>
    </source>
</evidence>
<evidence type="ECO:0000256" key="5">
    <source>
        <dbReference type="ARBA" id="ARBA00047422"/>
    </source>
</evidence>
<protein>
    <recommendedName>
        <fullName evidence="8">Cytosine-specific methyltransferase</fullName>
        <ecNumber evidence="8">2.1.1.37</ecNumber>
    </recommendedName>
</protein>
<dbReference type="Gene3D" id="3.90.120.10">
    <property type="entry name" value="DNA Methylase, subunit A, domain 2"/>
    <property type="match status" value="1"/>
</dbReference>
<dbReference type="InterPro" id="IPR029063">
    <property type="entry name" value="SAM-dependent_MTases_sf"/>
</dbReference>
<evidence type="ECO:0000313" key="9">
    <source>
        <dbReference type="EMBL" id="MFD2035177.1"/>
    </source>
</evidence>